<dbReference type="Proteomes" id="UP001189429">
    <property type="component" value="Unassembled WGS sequence"/>
</dbReference>
<feature type="compositionally biased region" description="Low complexity" evidence="6">
    <location>
        <begin position="66"/>
        <end position="88"/>
    </location>
</feature>
<dbReference type="Pfam" id="PF00254">
    <property type="entry name" value="FKBP_C"/>
    <property type="match status" value="1"/>
</dbReference>
<comment type="catalytic activity">
    <reaction evidence="1 5">
        <text>[protein]-peptidylproline (omega=180) = [protein]-peptidylproline (omega=0)</text>
        <dbReference type="Rhea" id="RHEA:16237"/>
        <dbReference type="Rhea" id="RHEA-COMP:10747"/>
        <dbReference type="Rhea" id="RHEA-COMP:10748"/>
        <dbReference type="ChEBI" id="CHEBI:83833"/>
        <dbReference type="ChEBI" id="CHEBI:83834"/>
        <dbReference type="EC" id="5.2.1.8"/>
    </reaction>
</comment>
<dbReference type="PANTHER" id="PTHR43811:SF19">
    <property type="entry name" value="39 KDA FK506-BINDING NUCLEAR PROTEIN"/>
    <property type="match status" value="1"/>
</dbReference>
<keyword evidence="9" id="KW-1185">Reference proteome</keyword>
<evidence type="ECO:0000256" key="1">
    <source>
        <dbReference type="ARBA" id="ARBA00000971"/>
    </source>
</evidence>
<evidence type="ECO:0000256" key="3">
    <source>
        <dbReference type="ARBA" id="ARBA00023110"/>
    </source>
</evidence>
<keyword evidence="3 5" id="KW-0697">Rotamase</keyword>
<feature type="compositionally biased region" description="Basic and acidic residues" evidence="6">
    <location>
        <begin position="264"/>
        <end position="277"/>
    </location>
</feature>
<gene>
    <name evidence="8" type="ORF">PCOR1329_LOCUS56004</name>
</gene>
<reference evidence="8" key="1">
    <citation type="submission" date="2023-10" db="EMBL/GenBank/DDBJ databases">
        <authorList>
            <person name="Chen Y."/>
            <person name="Shah S."/>
            <person name="Dougan E. K."/>
            <person name="Thang M."/>
            <person name="Chan C."/>
        </authorList>
    </citation>
    <scope>NUCLEOTIDE SEQUENCE [LARGE SCALE GENOMIC DNA]</scope>
</reference>
<dbReference type="EMBL" id="CAUYUJ010016881">
    <property type="protein sequence ID" value="CAK0869745.1"/>
    <property type="molecule type" value="Genomic_DNA"/>
</dbReference>
<dbReference type="InterPro" id="IPR046357">
    <property type="entry name" value="PPIase_dom_sf"/>
</dbReference>
<dbReference type="PANTHER" id="PTHR43811">
    <property type="entry name" value="FKBP-TYPE PEPTIDYL-PROLYL CIS-TRANS ISOMERASE FKPA"/>
    <property type="match status" value="1"/>
</dbReference>
<organism evidence="8 9">
    <name type="scientific">Prorocentrum cordatum</name>
    <dbReference type="NCBI Taxonomy" id="2364126"/>
    <lineage>
        <taxon>Eukaryota</taxon>
        <taxon>Sar</taxon>
        <taxon>Alveolata</taxon>
        <taxon>Dinophyceae</taxon>
        <taxon>Prorocentrales</taxon>
        <taxon>Prorocentraceae</taxon>
        <taxon>Prorocentrum</taxon>
    </lineage>
</organism>
<name>A0ABN9VAU3_9DINO</name>
<sequence length="428" mass="45402">DPRGPGGAARAPRPWRPGGPATASAGHLDGLDGAPGGAQRPQPGRARPLDLRAAAAGGAEGRAQAREQPGGQHAPPHAAAGRLRPARGAAGGGARRLAAPESRVEGAGPVLQPPGAARPAGDLRRAGGQLGPRRAPVRPPALPSAGQGRARGPVRCAEEELHNAQARPRAGRPALPRHRQPRARPQRGPRAPRAARRGRRHARGAPEPAQGAARGARRRVFFVRSCSPAVFLGRCREDCLGAERGSGQSKGRRRDPEEASATHLLEKYGGPREQTRRNREANGMAYEVLTKGKAGGTRPGPDSDVEIIFTGWRVKDGELIDSSYLRGGKPEKFCLNDVMTGWTIGIKQMKEGEMRRLWIPSALGDNKGDTVYDVQLVKTSDGPPWGFFVFLLFVAAAAQVFLRENAGKIAELQDPLADPVFRASLAPE</sequence>
<dbReference type="EC" id="5.2.1.8" evidence="2 5"/>
<proteinExistence type="predicted"/>
<feature type="non-terminal residue" evidence="8">
    <location>
        <position position="1"/>
    </location>
</feature>
<evidence type="ECO:0000313" key="8">
    <source>
        <dbReference type="EMBL" id="CAK0869745.1"/>
    </source>
</evidence>
<dbReference type="InterPro" id="IPR001179">
    <property type="entry name" value="PPIase_FKBP_dom"/>
</dbReference>
<feature type="compositionally biased region" description="Low complexity" evidence="6">
    <location>
        <begin position="8"/>
        <end position="21"/>
    </location>
</feature>
<feature type="compositionally biased region" description="Low complexity" evidence="6">
    <location>
        <begin position="205"/>
        <end position="214"/>
    </location>
</feature>
<feature type="domain" description="PPIase FKBP-type" evidence="7">
    <location>
        <begin position="302"/>
        <end position="398"/>
    </location>
</feature>
<feature type="region of interest" description="Disordered" evidence="6">
    <location>
        <begin position="1"/>
        <end position="216"/>
    </location>
</feature>
<dbReference type="Gene3D" id="3.10.50.40">
    <property type="match status" value="1"/>
</dbReference>
<keyword evidence="4 5" id="KW-0413">Isomerase</keyword>
<feature type="compositionally biased region" description="Basic residues" evidence="6">
    <location>
        <begin position="193"/>
        <end position="203"/>
    </location>
</feature>
<evidence type="ECO:0000259" key="7">
    <source>
        <dbReference type="PROSITE" id="PS50059"/>
    </source>
</evidence>
<evidence type="ECO:0000256" key="4">
    <source>
        <dbReference type="ARBA" id="ARBA00023235"/>
    </source>
</evidence>
<protein>
    <recommendedName>
        <fullName evidence="2 5">peptidylprolyl isomerase</fullName>
        <ecNumber evidence="2 5">5.2.1.8</ecNumber>
    </recommendedName>
</protein>
<feature type="region of interest" description="Disordered" evidence="6">
    <location>
        <begin position="241"/>
        <end position="277"/>
    </location>
</feature>
<evidence type="ECO:0000256" key="2">
    <source>
        <dbReference type="ARBA" id="ARBA00013194"/>
    </source>
</evidence>
<dbReference type="SUPFAM" id="SSF54534">
    <property type="entry name" value="FKBP-like"/>
    <property type="match status" value="1"/>
</dbReference>
<feature type="compositionally biased region" description="Basic residues" evidence="6">
    <location>
        <begin position="175"/>
        <end position="187"/>
    </location>
</feature>
<evidence type="ECO:0000313" key="9">
    <source>
        <dbReference type="Proteomes" id="UP001189429"/>
    </source>
</evidence>
<evidence type="ECO:0000256" key="5">
    <source>
        <dbReference type="PROSITE-ProRule" id="PRU00277"/>
    </source>
</evidence>
<comment type="caution">
    <text evidence="8">The sequence shown here is derived from an EMBL/GenBank/DDBJ whole genome shotgun (WGS) entry which is preliminary data.</text>
</comment>
<accession>A0ABN9VAU3</accession>
<feature type="compositionally biased region" description="Low complexity" evidence="6">
    <location>
        <begin position="37"/>
        <end position="57"/>
    </location>
</feature>
<dbReference type="PROSITE" id="PS50059">
    <property type="entry name" value="FKBP_PPIASE"/>
    <property type="match status" value="1"/>
</dbReference>
<evidence type="ECO:0000256" key="6">
    <source>
        <dbReference type="SAM" id="MobiDB-lite"/>
    </source>
</evidence>